<dbReference type="AlphaFoldDB" id="A0ABD5QTD7"/>
<proteinExistence type="predicted"/>
<organism evidence="2 3">
    <name type="scientific">Halorubrum glutamatedens</name>
    <dbReference type="NCBI Taxonomy" id="2707018"/>
    <lineage>
        <taxon>Archaea</taxon>
        <taxon>Methanobacteriati</taxon>
        <taxon>Methanobacteriota</taxon>
        <taxon>Stenosarchaea group</taxon>
        <taxon>Halobacteria</taxon>
        <taxon>Halobacteriales</taxon>
        <taxon>Haloferacaceae</taxon>
        <taxon>Halorubrum</taxon>
    </lineage>
</organism>
<keyword evidence="1" id="KW-1133">Transmembrane helix</keyword>
<accession>A0ABD5QTD7</accession>
<dbReference type="EMBL" id="JBHSKV010000017">
    <property type="protein sequence ID" value="MFC5135499.1"/>
    <property type="molecule type" value="Genomic_DNA"/>
</dbReference>
<evidence type="ECO:0000313" key="3">
    <source>
        <dbReference type="Proteomes" id="UP001596145"/>
    </source>
</evidence>
<reference evidence="2 3" key="1">
    <citation type="journal article" date="2019" name="Int. J. Syst. Evol. Microbiol.">
        <title>The Global Catalogue of Microorganisms (GCM) 10K type strain sequencing project: providing services to taxonomists for standard genome sequencing and annotation.</title>
        <authorList>
            <consortium name="The Broad Institute Genomics Platform"/>
            <consortium name="The Broad Institute Genome Sequencing Center for Infectious Disease"/>
            <person name="Wu L."/>
            <person name="Ma J."/>
        </authorList>
    </citation>
    <scope>NUCLEOTIDE SEQUENCE [LARGE SCALE GENOMIC DNA]</scope>
    <source>
        <strain evidence="2 3">CGMCC 1.16026</strain>
    </source>
</reference>
<gene>
    <name evidence="2" type="ORF">ACFPJA_12330</name>
</gene>
<feature type="transmembrane region" description="Helical" evidence="1">
    <location>
        <begin position="12"/>
        <end position="29"/>
    </location>
</feature>
<name>A0ABD5QTD7_9EURY</name>
<keyword evidence="1" id="KW-0472">Membrane</keyword>
<comment type="caution">
    <text evidence="2">The sequence shown here is derived from an EMBL/GenBank/DDBJ whole genome shotgun (WGS) entry which is preliminary data.</text>
</comment>
<dbReference type="RefSeq" id="WP_136516519.1">
    <property type="nucleotide sequence ID" value="NZ_JBHSKV010000017.1"/>
</dbReference>
<sequence>MSIGLDPREWIVELMGAIGFTVLIATAYVREDTMIGIAAVFILILTLYLWRLRVSLDISVRGG</sequence>
<keyword evidence="1" id="KW-0812">Transmembrane</keyword>
<keyword evidence="3" id="KW-1185">Reference proteome</keyword>
<evidence type="ECO:0000256" key="1">
    <source>
        <dbReference type="SAM" id="Phobius"/>
    </source>
</evidence>
<feature type="transmembrane region" description="Helical" evidence="1">
    <location>
        <begin position="35"/>
        <end position="52"/>
    </location>
</feature>
<dbReference type="Proteomes" id="UP001596145">
    <property type="component" value="Unassembled WGS sequence"/>
</dbReference>
<evidence type="ECO:0000313" key="2">
    <source>
        <dbReference type="EMBL" id="MFC5135499.1"/>
    </source>
</evidence>
<protein>
    <submittedName>
        <fullName evidence="2">Uncharacterized protein</fullName>
    </submittedName>
</protein>